<reference evidence="2 3" key="1">
    <citation type="submission" date="2016-10" db="EMBL/GenBank/DDBJ databases">
        <authorList>
            <person name="de Groot N.N."/>
        </authorList>
    </citation>
    <scope>NUCLEOTIDE SEQUENCE [LARGE SCALE GENOMIC DNA]</scope>
    <source>
        <strain evidence="2 3">DSM 28010</strain>
    </source>
</reference>
<name>A0A1G8SF22_9RHOB</name>
<evidence type="ECO:0000313" key="3">
    <source>
        <dbReference type="Proteomes" id="UP000199340"/>
    </source>
</evidence>
<dbReference type="HAMAP" id="MF_00775">
    <property type="entry name" value="UPF0311"/>
    <property type="match status" value="1"/>
</dbReference>
<dbReference type="PANTHER" id="PTHR37315:SF1">
    <property type="entry name" value="UPF0311 PROTEIN BLR7842"/>
    <property type="match status" value="1"/>
</dbReference>
<dbReference type="EMBL" id="FNEB01000011">
    <property type="protein sequence ID" value="SDJ27290.1"/>
    <property type="molecule type" value="Genomic_DNA"/>
</dbReference>
<keyword evidence="3" id="KW-1185">Reference proteome</keyword>
<sequence>MDHLKSEFLFEMSAEIEPLQPVGATPAGKRYIAYVRGGTFEGPRLKGRVLPGGGDWVLVRSDRVFQLDVRITLETDDGALIYTTYRGARHGSADVMRRIAAGEPVRADEYYFRTTPYFETGADTYAWLNGIVSVGIGQDRPGGVTYRVHQIL</sequence>
<proteinExistence type="inferred from homology"/>
<dbReference type="Gene3D" id="2.40.160.20">
    <property type="match status" value="1"/>
</dbReference>
<dbReference type="Pfam" id="PF11578">
    <property type="entry name" value="DUF3237"/>
    <property type="match status" value="1"/>
</dbReference>
<dbReference type="STRING" id="490829.SAMN05421850_11140"/>
<dbReference type="AlphaFoldDB" id="A0A1G8SF22"/>
<dbReference type="Proteomes" id="UP000199340">
    <property type="component" value="Unassembled WGS sequence"/>
</dbReference>
<dbReference type="RefSeq" id="WP_090030186.1">
    <property type="nucleotide sequence ID" value="NZ_FNEB01000011.1"/>
</dbReference>
<dbReference type="InterPro" id="IPR020915">
    <property type="entry name" value="UPF0311"/>
</dbReference>
<comment type="similarity">
    <text evidence="1">Belongs to the UPF0311 family.</text>
</comment>
<evidence type="ECO:0000256" key="1">
    <source>
        <dbReference type="HAMAP-Rule" id="MF_00775"/>
    </source>
</evidence>
<gene>
    <name evidence="2" type="ORF">SAMN05421850_11140</name>
</gene>
<dbReference type="PANTHER" id="PTHR37315">
    <property type="entry name" value="UPF0311 PROTEIN BLR7842"/>
    <property type="match status" value="1"/>
</dbReference>
<evidence type="ECO:0000313" key="2">
    <source>
        <dbReference type="EMBL" id="SDJ27290.1"/>
    </source>
</evidence>
<dbReference type="OrthoDB" id="5294829at2"/>
<organism evidence="2 3">
    <name type="scientific">Lutimaribacter saemankumensis</name>
    <dbReference type="NCBI Taxonomy" id="490829"/>
    <lineage>
        <taxon>Bacteria</taxon>
        <taxon>Pseudomonadati</taxon>
        <taxon>Pseudomonadota</taxon>
        <taxon>Alphaproteobacteria</taxon>
        <taxon>Rhodobacterales</taxon>
        <taxon>Roseobacteraceae</taxon>
        <taxon>Lutimaribacter</taxon>
    </lineage>
</organism>
<accession>A0A1G8SF22</accession>
<protein>
    <recommendedName>
        <fullName evidence="1">UPF0311 protein SAMN05421850_11140</fullName>
    </recommendedName>
</protein>